<dbReference type="PANTHER" id="PTHR31437">
    <property type="entry name" value="SREK1IP1 FAMILY MEMBER"/>
    <property type="match status" value="1"/>
</dbReference>
<feature type="region of interest" description="Disordered" evidence="4">
    <location>
        <begin position="188"/>
        <end position="275"/>
    </location>
</feature>
<keyword evidence="3" id="KW-0862">Zinc</keyword>
<dbReference type="EMBL" id="GG663741">
    <property type="protein sequence ID" value="EEH55790.1"/>
    <property type="molecule type" value="Genomic_DNA"/>
</dbReference>
<protein>
    <submittedName>
        <fullName evidence="5">Predicted protein</fullName>
    </submittedName>
</protein>
<feature type="compositionally biased region" description="Pro residues" evidence="4">
    <location>
        <begin position="59"/>
        <end position="72"/>
    </location>
</feature>
<dbReference type="KEGG" id="mpp:MICPUCDRAFT_59568"/>
<dbReference type="Proteomes" id="UP000001876">
    <property type="component" value="Unassembled WGS sequence"/>
</dbReference>
<evidence type="ECO:0000313" key="6">
    <source>
        <dbReference type="Proteomes" id="UP000001876"/>
    </source>
</evidence>
<reference evidence="5 6" key="1">
    <citation type="journal article" date="2009" name="Science">
        <title>Green evolution and dynamic adaptations revealed by genomes of the marine picoeukaryotes Micromonas.</title>
        <authorList>
            <person name="Worden A.Z."/>
            <person name="Lee J.H."/>
            <person name="Mock T."/>
            <person name="Rouze P."/>
            <person name="Simmons M.P."/>
            <person name="Aerts A.L."/>
            <person name="Allen A.E."/>
            <person name="Cuvelier M.L."/>
            <person name="Derelle E."/>
            <person name="Everett M.V."/>
            <person name="Foulon E."/>
            <person name="Grimwood J."/>
            <person name="Gundlach H."/>
            <person name="Henrissat B."/>
            <person name="Napoli C."/>
            <person name="McDonald S.M."/>
            <person name="Parker M.S."/>
            <person name="Rombauts S."/>
            <person name="Salamov A."/>
            <person name="Von Dassow P."/>
            <person name="Badger J.H."/>
            <person name="Coutinho P.M."/>
            <person name="Demir E."/>
            <person name="Dubchak I."/>
            <person name="Gentemann C."/>
            <person name="Eikrem W."/>
            <person name="Gready J.E."/>
            <person name="John U."/>
            <person name="Lanier W."/>
            <person name="Lindquist E.A."/>
            <person name="Lucas S."/>
            <person name="Mayer K.F."/>
            <person name="Moreau H."/>
            <person name="Not F."/>
            <person name="Otillar R."/>
            <person name="Panaud O."/>
            <person name="Pangilinan J."/>
            <person name="Paulsen I."/>
            <person name="Piegu B."/>
            <person name="Poliakov A."/>
            <person name="Robbens S."/>
            <person name="Schmutz J."/>
            <person name="Toulza E."/>
            <person name="Wyss T."/>
            <person name="Zelensky A."/>
            <person name="Zhou K."/>
            <person name="Armbrust E.V."/>
            <person name="Bhattacharya D."/>
            <person name="Goodenough U.W."/>
            <person name="Van de Peer Y."/>
            <person name="Grigoriev I.V."/>
        </authorList>
    </citation>
    <scope>NUCLEOTIDE SEQUENCE [LARGE SCALE GENOMIC DNA]</scope>
    <source>
        <strain evidence="5 6">CCMP1545</strain>
    </source>
</reference>
<dbReference type="eggNOG" id="KOG2985">
    <property type="taxonomic scope" value="Eukaryota"/>
</dbReference>
<proteinExistence type="predicted"/>
<dbReference type="AlphaFoldDB" id="C1MVZ6"/>
<evidence type="ECO:0000256" key="4">
    <source>
        <dbReference type="SAM" id="MobiDB-lite"/>
    </source>
</evidence>
<name>C1MVZ6_MICPC</name>
<dbReference type="OMA" id="CKNEYAM"/>
<dbReference type="PANTHER" id="PTHR31437:SF1">
    <property type="entry name" value="PROTEIN SREK1IP1"/>
    <property type="match status" value="1"/>
</dbReference>
<keyword evidence="2" id="KW-0863">Zinc-finger</keyword>
<keyword evidence="6" id="KW-1185">Reference proteome</keyword>
<feature type="compositionally biased region" description="Low complexity" evidence="4">
    <location>
        <begin position="265"/>
        <end position="275"/>
    </location>
</feature>
<dbReference type="GO" id="GO:0008270">
    <property type="term" value="F:zinc ion binding"/>
    <property type="evidence" value="ECO:0007669"/>
    <property type="project" value="UniProtKB-KW"/>
</dbReference>
<feature type="compositionally biased region" description="Acidic residues" evidence="4">
    <location>
        <begin position="188"/>
        <end position="206"/>
    </location>
</feature>
<accession>C1MVZ6</accession>
<keyword evidence="1" id="KW-0479">Metal-binding</keyword>
<dbReference type="RefSeq" id="XP_003059838.1">
    <property type="nucleotide sequence ID" value="XM_003059792.1"/>
</dbReference>
<feature type="compositionally biased region" description="Basic residues" evidence="4">
    <location>
        <begin position="212"/>
        <end position="252"/>
    </location>
</feature>
<dbReference type="GeneID" id="9685563"/>
<organism evidence="6">
    <name type="scientific">Micromonas pusilla (strain CCMP1545)</name>
    <name type="common">Picoplanktonic green alga</name>
    <dbReference type="NCBI Taxonomy" id="564608"/>
    <lineage>
        <taxon>Eukaryota</taxon>
        <taxon>Viridiplantae</taxon>
        <taxon>Chlorophyta</taxon>
        <taxon>Mamiellophyceae</taxon>
        <taxon>Mamiellales</taxon>
        <taxon>Mamiellaceae</taxon>
        <taxon>Micromonas</taxon>
    </lineage>
</organism>
<feature type="region of interest" description="Disordered" evidence="4">
    <location>
        <begin position="55"/>
        <end position="79"/>
    </location>
</feature>
<evidence type="ECO:0000313" key="5">
    <source>
        <dbReference type="EMBL" id="EEH55790.1"/>
    </source>
</evidence>
<sequence length="275" mass="29687">MALGSGKLRAATNRVRCARGDRDRRPRLQDGCPLRLVIVRTFGLSRLKYPSDARVPRVPRLPRPRPSPPWRGPHPRTSLANNTNEIWTDLIGIQQSKDAGTNSAIEASIKVPGRIGGAGVGTGRRRQRDDAIIHPTEALVALARLQSARNSAAGAVVEGDRGVCRVCGGTGHLTSMCKNEYAMLKDDDDAAEDSVTDLSSDSDSDSGDGGGRKRKRKSGGKKKKRKKSHRKKKSSGKGRKKSSKRKKKKRRRDSSSDSDSDSDSDSSSSSSSSSS</sequence>
<evidence type="ECO:0000256" key="2">
    <source>
        <dbReference type="ARBA" id="ARBA00022771"/>
    </source>
</evidence>
<evidence type="ECO:0000256" key="3">
    <source>
        <dbReference type="ARBA" id="ARBA00022833"/>
    </source>
</evidence>
<gene>
    <name evidence="5" type="ORF">MICPUCDRAFT_59568</name>
</gene>
<dbReference type="OrthoDB" id="31154at2759"/>
<evidence type="ECO:0000256" key="1">
    <source>
        <dbReference type="ARBA" id="ARBA00022723"/>
    </source>
</evidence>